<feature type="transmembrane region" description="Helical" evidence="1">
    <location>
        <begin position="525"/>
        <end position="546"/>
    </location>
</feature>
<dbReference type="InterPro" id="IPR052728">
    <property type="entry name" value="O2_lipid_transport_reg"/>
</dbReference>
<dbReference type="Pfam" id="PF20146">
    <property type="entry name" value="NRF"/>
    <property type="match status" value="1"/>
</dbReference>
<feature type="transmembrane region" description="Helical" evidence="1">
    <location>
        <begin position="344"/>
        <end position="368"/>
    </location>
</feature>
<evidence type="ECO:0000256" key="1">
    <source>
        <dbReference type="SAM" id="Phobius"/>
    </source>
</evidence>
<dbReference type="Proteomes" id="UP001234178">
    <property type="component" value="Unassembled WGS sequence"/>
</dbReference>
<feature type="transmembrane region" description="Helical" evidence="1">
    <location>
        <begin position="631"/>
        <end position="653"/>
    </location>
</feature>
<proteinExistence type="predicted"/>
<keyword evidence="1" id="KW-0812">Transmembrane</keyword>
<dbReference type="Pfam" id="PF01757">
    <property type="entry name" value="Acyl_transf_3"/>
    <property type="match status" value="1"/>
</dbReference>
<feature type="domain" description="Nose resistant-to-fluoxetine protein N-terminal" evidence="2">
    <location>
        <begin position="111"/>
        <end position="259"/>
    </location>
</feature>
<evidence type="ECO:0000313" key="3">
    <source>
        <dbReference type="EMBL" id="KAK4036531.1"/>
    </source>
</evidence>
<organism evidence="3 4">
    <name type="scientific">Daphnia magna</name>
    <dbReference type="NCBI Taxonomy" id="35525"/>
    <lineage>
        <taxon>Eukaryota</taxon>
        <taxon>Metazoa</taxon>
        <taxon>Ecdysozoa</taxon>
        <taxon>Arthropoda</taxon>
        <taxon>Crustacea</taxon>
        <taxon>Branchiopoda</taxon>
        <taxon>Diplostraca</taxon>
        <taxon>Cladocera</taxon>
        <taxon>Anomopoda</taxon>
        <taxon>Daphniidae</taxon>
        <taxon>Daphnia</taxon>
    </lineage>
</organism>
<feature type="transmembrane region" description="Helical" evidence="1">
    <location>
        <begin position="388"/>
        <end position="407"/>
    </location>
</feature>
<sequence length="750" mass="85717">MTVRYGGSPDLSFSQCPTGGEDRFLHLENPLSGTTFCSACIHERISRQPTFPVGRQSIKPPQLRLVPRILYNLIYRLPSLVITLSMVNKNTLDEWWVHRSVPTASVTSNVSEECIRDTREYLVALHRHESWAVKMYESSGKVIENLIHIEGGESVHHESGLFDGCLSVQSDGVSFKGQYCTVFFGLKPVAEEERSLDDIPDADVENVYHYQKPSVGFCLPSTCTASDLRSAVAQQVGHRVGKGKNFSIVAISSEDYCYTEEKIHNRRTTFDNVTLIVLSAFGLLAVTVFTATGYDVLFNQNEQKTVDSSFAVQLLQCFSAKRNCKTILETTDNSKDNLSCLHGIRVLAICWIVLIHVGGGLTFTRLIYNRKMVIENTLMWHYQSITNGLFTVDTFFLMSGLLVAFTQMRQLDRNGGFFNIRRFYGHRYMRLTPVYAFVLAFVATLYPYLGTGPDWNLIEQKSRDARKNWWTNMLYINNYVHPTKNFLTNPNVAAGETWYLACDMQMFWISPLLIYPLWRSKRAGILWAVGSLLVSLAISATLFVVYDLPATIFWMRPSDILKIDAYADKHYVQTSARFPSYIKKIHINKCLVVTGWVMATLTGMVVIYGMLPYLDENTVPVIDPVVRISYGVLYHSAWALVIGWVIFACTHGYGGFVHRFLSWKLFLPFSRLSYAVYLLHLHYTFTYISHLRKPFYYSEYVYFTTYLGTLVIAFMMAFVVSVFVEMPFTNLDKLLFPNEIKAHLQTKKKN</sequence>
<dbReference type="EMBL" id="JAOYFB010000040">
    <property type="protein sequence ID" value="KAK4036531.1"/>
    <property type="molecule type" value="Genomic_DNA"/>
</dbReference>
<dbReference type="SMART" id="SM00703">
    <property type="entry name" value="NRF"/>
    <property type="match status" value="1"/>
</dbReference>
<keyword evidence="4" id="KW-1185">Reference proteome</keyword>
<feature type="transmembrane region" description="Helical" evidence="1">
    <location>
        <begin position="665"/>
        <end position="688"/>
    </location>
</feature>
<feature type="transmembrane region" description="Helical" evidence="1">
    <location>
        <begin position="590"/>
        <end position="611"/>
    </location>
</feature>
<feature type="transmembrane region" description="Helical" evidence="1">
    <location>
        <begin position="428"/>
        <end position="449"/>
    </location>
</feature>
<keyword evidence="1" id="KW-1133">Transmembrane helix</keyword>
<dbReference type="InterPro" id="IPR006621">
    <property type="entry name" value="Nose-resist-to-fluoxetine_N"/>
</dbReference>
<dbReference type="PANTHER" id="PTHR11161">
    <property type="entry name" value="O-ACYLTRANSFERASE"/>
    <property type="match status" value="1"/>
</dbReference>
<keyword evidence="1" id="KW-0472">Membrane</keyword>
<feature type="transmembrane region" description="Helical" evidence="1">
    <location>
        <begin position="273"/>
        <end position="294"/>
    </location>
</feature>
<dbReference type="PANTHER" id="PTHR11161:SF0">
    <property type="entry name" value="O-ACYLTRANSFERASE LIKE PROTEIN"/>
    <property type="match status" value="1"/>
</dbReference>
<dbReference type="InterPro" id="IPR002656">
    <property type="entry name" value="Acyl_transf_3_dom"/>
</dbReference>
<reference evidence="3 4" key="1">
    <citation type="journal article" date="2023" name="Nucleic Acids Res.">
        <title>The hologenome of Daphnia magna reveals possible DNA methylation and microbiome-mediated evolution of the host genome.</title>
        <authorList>
            <person name="Chaturvedi A."/>
            <person name="Li X."/>
            <person name="Dhandapani V."/>
            <person name="Marshall H."/>
            <person name="Kissane S."/>
            <person name="Cuenca-Cambronero M."/>
            <person name="Asole G."/>
            <person name="Calvet F."/>
            <person name="Ruiz-Romero M."/>
            <person name="Marangio P."/>
            <person name="Guigo R."/>
            <person name="Rago D."/>
            <person name="Mirbahai L."/>
            <person name="Eastwood N."/>
            <person name="Colbourne J.K."/>
            <person name="Zhou J."/>
            <person name="Mallon E."/>
            <person name="Orsini L."/>
        </authorList>
    </citation>
    <scope>NUCLEOTIDE SEQUENCE [LARGE SCALE GENOMIC DNA]</scope>
    <source>
        <strain evidence="3">LRV0_1</strain>
    </source>
</reference>
<evidence type="ECO:0000259" key="2">
    <source>
        <dbReference type="SMART" id="SM00703"/>
    </source>
</evidence>
<gene>
    <name evidence="3" type="ORF">OUZ56_028582</name>
</gene>
<accession>A0ABR0B4A8</accession>
<feature type="transmembrane region" description="Helical" evidence="1">
    <location>
        <begin position="700"/>
        <end position="724"/>
    </location>
</feature>
<name>A0ABR0B4A8_9CRUS</name>
<comment type="caution">
    <text evidence="3">The sequence shown here is derived from an EMBL/GenBank/DDBJ whole genome shotgun (WGS) entry which is preliminary data.</text>
</comment>
<protein>
    <recommendedName>
        <fullName evidence="2">Nose resistant-to-fluoxetine protein N-terminal domain-containing protein</fullName>
    </recommendedName>
</protein>
<evidence type="ECO:0000313" key="4">
    <source>
        <dbReference type="Proteomes" id="UP001234178"/>
    </source>
</evidence>